<dbReference type="PANTHER" id="PTHR42926:SF1">
    <property type="entry name" value="CIRCADIAN CLOCK OSCILLATOR PROTEIN KAIC 1"/>
    <property type="match status" value="1"/>
</dbReference>
<keyword evidence="5" id="KW-0418">Kinase</keyword>
<feature type="domain" description="KaiC" evidence="7">
    <location>
        <begin position="232"/>
        <end position="455"/>
    </location>
</feature>
<dbReference type="Gene3D" id="3.40.50.300">
    <property type="entry name" value="P-loop containing nucleotide triphosphate hydrolases"/>
    <property type="match status" value="2"/>
</dbReference>
<feature type="domain" description="KaiC" evidence="7">
    <location>
        <begin position="1"/>
        <end position="228"/>
    </location>
</feature>
<dbReference type="InterPro" id="IPR051347">
    <property type="entry name" value="Circadian_clock_KaiC-rel"/>
</dbReference>
<evidence type="ECO:0000256" key="2">
    <source>
        <dbReference type="ARBA" id="ARBA00022553"/>
    </source>
</evidence>
<accession>A0ABN1GVA1</accession>
<evidence type="ECO:0000256" key="4">
    <source>
        <dbReference type="ARBA" id="ARBA00022737"/>
    </source>
</evidence>
<evidence type="ECO:0000256" key="5">
    <source>
        <dbReference type="ARBA" id="ARBA00022777"/>
    </source>
</evidence>
<evidence type="ECO:0000256" key="6">
    <source>
        <dbReference type="ARBA" id="ARBA00022801"/>
    </source>
</evidence>
<keyword evidence="6" id="KW-0378">Hydrolase</keyword>
<keyword evidence="3" id="KW-0808">Transferase</keyword>
<gene>
    <name evidence="8" type="ORF">GCM10009547_24050</name>
</gene>
<dbReference type="PROSITE" id="PS51146">
    <property type="entry name" value="KAIC"/>
    <property type="match status" value="2"/>
</dbReference>
<dbReference type="Pfam" id="PF06745">
    <property type="entry name" value="ATPase"/>
    <property type="match status" value="2"/>
</dbReference>
<evidence type="ECO:0000256" key="3">
    <source>
        <dbReference type="ARBA" id="ARBA00022679"/>
    </source>
</evidence>
<dbReference type="InterPro" id="IPR030665">
    <property type="entry name" value="KaiC"/>
</dbReference>
<reference evidence="8 9" key="1">
    <citation type="journal article" date="2019" name="Int. J. Syst. Evol. Microbiol.">
        <title>The Global Catalogue of Microorganisms (GCM) 10K type strain sequencing project: providing services to taxonomists for standard genome sequencing and annotation.</title>
        <authorList>
            <consortium name="The Broad Institute Genomics Platform"/>
            <consortium name="The Broad Institute Genome Sequencing Center for Infectious Disease"/>
            <person name="Wu L."/>
            <person name="Ma J."/>
        </authorList>
    </citation>
    <scope>NUCLEOTIDE SEQUENCE [LARGE SCALE GENOMIC DNA]</scope>
    <source>
        <strain evidence="8 9">JCM 10671</strain>
    </source>
</reference>
<dbReference type="PIRSF" id="PIRSF039117">
    <property type="entry name" value="KaiC"/>
    <property type="match status" value="1"/>
</dbReference>
<comment type="caution">
    <text evidence="8">The sequence shown here is derived from an EMBL/GenBank/DDBJ whole genome shotgun (WGS) entry which is preliminary data.</text>
</comment>
<dbReference type="PANTHER" id="PTHR42926">
    <property type="match status" value="1"/>
</dbReference>
<evidence type="ECO:0000313" key="8">
    <source>
        <dbReference type="EMBL" id="GAA0620643.1"/>
    </source>
</evidence>
<dbReference type="PRINTS" id="PR01874">
    <property type="entry name" value="DNAREPAIRADA"/>
</dbReference>
<dbReference type="InterPro" id="IPR010624">
    <property type="entry name" value="KaiC_dom"/>
</dbReference>
<keyword evidence="4" id="KW-0677">Repeat</keyword>
<dbReference type="InterPro" id="IPR027417">
    <property type="entry name" value="P-loop_NTPase"/>
</dbReference>
<evidence type="ECO:0000259" key="7">
    <source>
        <dbReference type="PROSITE" id="PS51146"/>
    </source>
</evidence>
<dbReference type="RefSeq" id="WP_344604984.1">
    <property type="nucleotide sequence ID" value="NZ_BAAAHE010000018.1"/>
</dbReference>
<keyword evidence="2" id="KW-0597">Phosphoprotein</keyword>
<proteinExistence type="predicted"/>
<protein>
    <recommendedName>
        <fullName evidence="1">non-specific serine/threonine protein kinase</fullName>
        <ecNumber evidence="1">2.7.11.1</ecNumber>
    </recommendedName>
</protein>
<dbReference type="Proteomes" id="UP001500957">
    <property type="component" value="Unassembled WGS sequence"/>
</dbReference>
<sequence length="455" mass="50181">MAIPRLDQVLGGGIWDDALTMITGDPGTGKTLLAQQIVFANATPERPSLYVSTVSEPMEKILRYGRSLSFFDEDAVGKYAFYEDLGGVLDERGLPAFVERLEAVIAEHRPGLIVIDSFKALHAFAQEPSDFRWFLHDIAARLSATGAAALWVGEYNADEISREPEFAVADAIISLSSEMSSERQMRMLQVLKLRGSDFMSGQHGYRLSADGLHVFPRLADPPDQHSYPFSEQRLTSGISVLDSMTGGYWPGSSTLAAGPSGVGKTVLGMSFIVAGAETGERGLIATLQENPTQLARAAAGFGWDLSHPQIDLLYRSSVDLYVDEWVHTVLERAERTGASRLMVDSLGDLAHASPDPIRFREYVYSFVQRCATRGVSVFLTMEVPDLFHLNRLSELGVSNMSDNVILLQYVRSDSRIKRAVTVLKTRASAHEPEVRRYRITDRGIEVGDPLEAYET</sequence>
<evidence type="ECO:0000256" key="1">
    <source>
        <dbReference type="ARBA" id="ARBA00012513"/>
    </source>
</evidence>
<dbReference type="EC" id="2.7.11.1" evidence="1"/>
<dbReference type="EMBL" id="BAAAHE010000018">
    <property type="protein sequence ID" value="GAA0620643.1"/>
    <property type="molecule type" value="Genomic_DNA"/>
</dbReference>
<name>A0ABN1GVA1_9ACTN</name>
<organism evidence="8 9">
    <name type="scientific">Sporichthya brevicatena</name>
    <dbReference type="NCBI Taxonomy" id="171442"/>
    <lineage>
        <taxon>Bacteria</taxon>
        <taxon>Bacillati</taxon>
        <taxon>Actinomycetota</taxon>
        <taxon>Actinomycetes</taxon>
        <taxon>Sporichthyales</taxon>
        <taxon>Sporichthyaceae</taxon>
        <taxon>Sporichthya</taxon>
    </lineage>
</organism>
<dbReference type="InterPro" id="IPR014774">
    <property type="entry name" value="KaiC-like_dom"/>
</dbReference>
<dbReference type="SMART" id="SM00382">
    <property type="entry name" value="AAA"/>
    <property type="match status" value="2"/>
</dbReference>
<keyword evidence="9" id="KW-1185">Reference proteome</keyword>
<evidence type="ECO:0000313" key="9">
    <source>
        <dbReference type="Proteomes" id="UP001500957"/>
    </source>
</evidence>
<dbReference type="InterPro" id="IPR003593">
    <property type="entry name" value="AAA+_ATPase"/>
</dbReference>
<dbReference type="SUPFAM" id="SSF52540">
    <property type="entry name" value="P-loop containing nucleoside triphosphate hydrolases"/>
    <property type="match status" value="2"/>
</dbReference>